<evidence type="ECO:0000313" key="2">
    <source>
        <dbReference type="Proteomes" id="UP001190700"/>
    </source>
</evidence>
<gene>
    <name evidence="1" type="ORF">CYMTET_42770</name>
</gene>
<proteinExistence type="predicted"/>
<organism evidence="1 2">
    <name type="scientific">Cymbomonas tetramitiformis</name>
    <dbReference type="NCBI Taxonomy" id="36881"/>
    <lineage>
        <taxon>Eukaryota</taxon>
        <taxon>Viridiplantae</taxon>
        <taxon>Chlorophyta</taxon>
        <taxon>Pyramimonadophyceae</taxon>
        <taxon>Pyramimonadales</taxon>
        <taxon>Pyramimonadaceae</taxon>
        <taxon>Cymbomonas</taxon>
    </lineage>
</organism>
<accession>A0AAE0C5L3</accession>
<protein>
    <submittedName>
        <fullName evidence="1">Uncharacterized protein</fullName>
    </submittedName>
</protein>
<evidence type="ECO:0000313" key="1">
    <source>
        <dbReference type="EMBL" id="KAK3247737.1"/>
    </source>
</evidence>
<dbReference type="EMBL" id="LGRX02028690">
    <property type="protein sequence ID" value="KAK3247737.1"/>
    <property type="molecule type" value="Genomic_DNA"/>
</dbReference>
<sequence>MPFEFYYGDAHVDGMGGQLLIYVNDVPHSAHYATVYSSTTTVNTGGATSFYAQKVTEETSADLLGDTGNDDDDVDSSEENVADRIASGYKEIWNNTYDTLEEFHVSVYHVVRYDLANDMASWARARFPAVAEILNHGVRVYGETIRGILGGTVYVGNRMAHGERVAESVVWRLVDPIFEEYMALSSSFFDFVHFFMNPVQSYEHRSAKVLCKASEVPNHILSGSLKISVTVATAATFPVGSTGESVGCNPLVSNCSNGFYALDTNMNLNPICAMTGVLENPDVGTNAMNKLSNIFNMRSSSGVSIIPSTISSYAGLDNFRFSFGSVSLLRYIRNLFRYILGLVIDSLNCVMEAVGVYEDDGADSQDCVALLSDLSYPTFVVNTLVTVTFESQVHIANLLASFSSFIWSFVYVAARYDPSLYSTVSTWPKDASFAAMLPPTMCAGLHHAQCVTQGLGEATSPGKHTFRWVSSENEANVVHGCDREWCHCAWIVTNDEFENFRGEGDEQYMYYRSYLTGDKERATPAEAEAHGFAGFSNETIRYYRRSVRGTEITQNGYLADPEVTDAYTAQEGPFPYWLFARGACVSACDLTTDKKSCSREFNAYTPPTMMGTAPTFVRVGCTHSSRYGCATNSHHIQPYPLEAATSTLFVAFMSGVQRATIATNLTAAYLFDRFFLIADGDLSSSNIETMYGEILDDSAAMSYLVPVMYTQTQTLLYFRDILVAVLEFVRALAVVLNENTDARFMDFQKEVLDFMMTLEDLADMAGSYMMRLIDDYVRLLLELVKICIELIQFNGDSSMVSKLANDVLEFAEMMLDIIIEFGMAIYQMIYRFMAESSFGKQLLSIVESVCHISNDLVDALQDMRDTMCGFFSEKVKWLKTHPKTYKVGSFKLHLFSIEVTHIKFKNLLGSGIGHVIDTGLRCDCPSAKEMARNPKRYTALKYVGCLKESTCKMPSISNDTPYRPMEASQCQTSGIDKIRNVHTTSLLPEVGHNDWETHCSMCWATSEAFCMETRTGGENSNGARGRVFDTYGSVTQRTSDTMTLCARHTTKEACMSDEQTTLHLSTCVWDPYFYGDSEDPVRRASPGKCLGRRTVKNEYYGQPCVCENCRGGVFCGASGFCQCGVLPSLTLGLECQPSMTLTRVGNVTVYAHDDGDASARCGSCPENGARALSPSGSHYDSVCYVRQTEFCMYENRLDNSGIDSAVPQTLTECLNKLEVFGPVLCRNYCDSSVMNDNNLLFHRVSLNYTTHSNLNLYGSLAMRPQDIPHTEFCTCDLNLRAVYMDGVAHGESTNTLDITINTNAYTASVIDGDDDVNQEKARRRRILQDMQQEVFDLNVSREDAVNIFISDEPSDVLKTEAPIPNATSKSRASHNDSFVSVESMRNMFSMARDDVNLYATPCAVHADCVASGAMCSQNIYGDQEPVLCASCSRDTFTISEAERRCDGRLGHCACGRSKVDRLRETGHDVDVERWQNVTLAYLAGEKSCRD</sequence>
<dbReference type="Proteomes" id="UP001190700">
    <property type="component" value="Unassembled WGS sequence"/>
</dbReference>
<keyword evidence="2" id="KW-1185">Reference proteome</keyword>
<reference evidence="1 2" key="1">
    <citation type="journal article" date="2015" name="Genome Biol. Evol.">
        <title>Comparative Genomics of a Bacterivorous Green Alga Reveals Evolutionary Causalities and Consequences of Phago-Mixotrophic Mode of Nutrition.</title>
        <authorList>
            <person name="Burns J.A."/>
            <person name="Paasch A."/>
            <person name="Narechania A."/>
            <person name="Kim E."/>
        </authorList>
    </citation>
    <scope>NUCLEOTIDE SEQUENCE [LARGE SCALE GENOMIC DNA]</scope>
    <source>
        <strain evidence="1 2">PLY_AMNH</strain>
    </source>
</reference>
<comment type="caution">
    <text evidence="1">The sequence shown here is derived from an EMBL/GenBank/DDBJ whole genome shotgun (WGS) entry which is preliminary data.</text>
</comment>
<name>A0AAE0C5L3_9CHLO</name>